<evidence type="ECO:0000259" key="1">
    <source>
        <dbReference type="Pfam" id="PF13503"/>
    </source>
</evidence>
<reference evidence="2 3" key="1">
    <citation type="submission" date="2018-03" db="EMBL/GenBank/DDBJ databases">
        <title>Genomic Encyclopedia of Archaeal and Bacterial Type Strains, Phase II (KMG-II): from individual species to whole genera.</title>
        <authorList>
            <person name="Goeker M."/>
        </authorList>
    </citation>
    <scope>NUCLEOTIDE SEQUENCE [LARGE SCALE GENOMIC DNA]</scope>
    <source>
        <strain evidence="2 3">DSM 25328</strain>
    </source>
</reference>
<organism evidence="2 3">
    <name type="scientific">Tritonibacter scottomollicae</name>
    <name type="common">Epibacterium scottomollicae</name>
    <dbReference type="NCBI Taxonomy" id="483013"/>
    <lineage>
        <taxon>Bacteria</taxon>
        <taxon>Pseudomonadati</taxon>
        <taxon>Pseudomonadota</taxon>
        <taxon>Alphaproteobacteria</taxon>
        <taxon>Rhodobacterales</taxon>
        <taxon>Paracoccaceae</taxon>
        <taxon>Tritonibacter</taxon>
    </lineage>
</organism>
<protein>
    <submittedName>
        <fullName evidence="2">Uncharacterized protein DUF4123</fullName>
    </submittedName>
</protein>
<comment type="caution">
    <text evidence="2">The sequence shown here is derived from an EMBL/GenBank/DDBJ whole genome shotgun (WGS) entry which is preliminary data.</text>
</comment>
<dbReference type="InterPro" id="IPR025391">
    <property type="entry name" value="DUF4123"/>
</dbReference>
<dbReference type="AlphaFoldDB" id="A0A2T1A9Z1"/>
<dbReference type="OrthoDB" id="6112377at2"/>
<evidence type="ECO:0000313" key="2">
    <source>
        <dbReference type="EMBL" id="PRZ45422.1"/>
    </source>
</evidence>
<evidence type="ECO:0000313" key="3">
    <source>
        <dbReference type="Proteomes" id="UP000237718"/>
    </source>
</evidence>
<feature type="domain" description="DUF4123" evidence="1">
    <location>
        <begin position="120"/>
        <end position="235"/>
    </location>
</feature>
<name>A0A2T1A9Z1_TRISK</name>
<proteinExistence type="predicted"/>
<accession>A0A2T1A9Z1</accession>
<gene>
    <name evidence="2" type="ORF">CLV89_1155</name>
</gene>
<dbReference type="Proteomes" id="UP000237718">
    <property type="component" value="Unassembled WGS sequence"/>
</dbReference>
<sequence length="419" mass="46819">MIMDPIWIAECELSALDGVEPFWGGGHPKVLAILMLRAADQQELELALRASITAGRAQLSKVTSAQLLSRLPPSVELTAASVRADSVRPILVSEPVPLATKTPLSFDEVPWDALEPHSELWAVLDGVNWPGLPNLISASRLHSACLYTTQDPGKRAVAPWIIKLDRPDPMYDELRKRPPQDHSGILLQTQLSLEELRRHFRRFTMLPPPIGSSMPQYFRFYDPRVFLDATVALKASALGQFLRPLRKVFVPMSPQSVVPDPTRIAEPPSIFSSPESCQNRLIQVTWDSALTDCPNGPLRIDDGSFATFGRLHRNRAVAKLALFLHSNQQETRSQDECLRAATQAPDVAAKFGVSSKKQITTIARAILKYGDAFWKRHAEAHTVLTEPGKLPWQRKNSLNEWMARMDQEKLLRDVVGDAR</sequence>
<dbReference type="EMBL" id="PVUF01000015">
    <property type="protein sequence ID" value="PRZ45422.1"/>
    <property type="molecule type" value="Genomic_DNA"/>
</dbReference>
<dbReference type="Pfam" id="PF13503">
    <property type="entry name" value="DUF4123"/>
    <property type="match status" value="1"/>
</dbReference>